<reference evidence="1" key="1">
    <citation type="submission" date="2015-06" db="EMBL/GenBank/DDBJ databases">
        <authorList>
            <person name="Nguyen H."/>
        </authorList>
    </citation>
    <scope>NUCLEOTIDE SEQUENCE</scope>
    <source>
        <strain evidence="1">DAOM 180753</strain>
    </source>
</reference>
<dbReference type="AlphaFoldDB" id="A0AAI9X465"/>
<protein>
    <submittedName>
        <fullName evidence="1">Uncharacterized protein</fullName>
    </submittedName>
</protein>
<keyword evidence="2" id="KW-1185">Reference proteome</keyword>
<dbReference type="Pfam" id="PF00328">
    <property type="entry name" value="His_Phos_2"/>
    <property type="match status" value="1"/>
</dbReference>
<dbReference type="CDD" id="cd07061">
    <property type="entry name" value="HP_HAP_like"/>
    <property type="match status" value="1"/>
</dbReference>
<evidence type="ECO:0000313" key="2">
    <source>
        <dbReference type="Proteomes" id="UP001227192"/>
    </source>
</evidence>
<name>A0AAI9X465_PENTH</name>
<dbReference type="Gene3D" id="3.40.50.1240">
    <property type="entry name" value="Phosphoglycerate mutase-like"/>
    <property type="match status" value="1"/>
</dbReference>
<gene>
    <name evidence="1" type="ORF">VN97_g10013</name>
</gene>
<organism evidence="1 2">
    <name type="scientific">Penicillium thymicola</name>
    <dbReference type="NCBI Taxonomy" id="293382"/>
    <lineage>
        <taxon>Eukaryota</taxon>
        <taxon>Fungi</taxon>
        <taxon>Dikarya</taxon>
        <taxon>Ascomycota</taxon>
        <taxon>Pezizomycotina</taxon>
        <taxon>Eurotiomycetes</taxon>
        <taxon>Eurotiomycetidae</taxon>
        <taxon>Eurotiales</taxon>
        <taxon>Aspergillaceae</taxon>
        <taxon>Penicillium</taxon>
    </lineage>
</organism>
<accession>A0AAI9X465</accession>
<dbReference type="EMBL" id="LACB01000435">
    <property type="protein sequence ID" value="KAJ9483386.1"/>
    <property type="molecule type" value="Genomic_DNA"/>
</dbReference>
<dbReference type="InterPro" id="IPR000560">
    <property type="entry name" value="His_Pase_clade-2"/>
</dbReference>
<dbReference type="SUPFAM" id="SSF53254">
    <property type="entry name" value="Phosphoglycerate mutase-like"/>
    <property type="match status" value="1"/>
</dbReference>
<dbReference type="Proteomes" id="UP001227192">
    <property type="component" value="Unassembled WGS sequence"/>
</dbReference>
<comment type="caution">
    <text evidence="1">The sequence shown here is derived from an EMBL/GenBank/DDBJ whole genome shotgun (WGS) entry which is preliminary data.</text>
</comment>
<sequence length="201" mass="22501">MSSGSSINYTYDDNTKDFPLGQPFYMDMSHDDVIVSVLSALGLNHFKAGGPHGLTTSVPHAPPHNRFHMSQTAPFGGRLFTEVWTCPKDVTLVVSKIKYVFVIEENAGFLTFYYLASFWSLSGLLNSSIYRVNNYCKSSDGMQMEKPCRVDLSHVGPGPQAPRHPTITFFECTFINTRSLVRRRHACEGPYFFVKRKSGAG</sequence>
<dbReference type="InterPro" id="IPR029033">
    <property type="entry name" value="His_PPase_superfam"/>
</dbReference>
<reference evidence="1" key="2">
    <citation type="journal article" date="2016" name="Fungal Biol.">
        <title>Ochratoxin A production by Penicillium thymicola.</title>
        <authorList>
            <person name="Nguyen H.D.T."/>
            <person name="McMullin D.R."/>
            <person name="Ponomareva E."/>
            <person name="Riley R."/>
            <person name="Pomraning K.R."/>
            <person name="Baker S.E."/>
            <person name="Seifert K.A."/>
        </authorList>
    </citation>
    <scope>NUCLEOTIDE SEQUENCE</scope>
    <source>
        <strain evidence="1">DAOM 180753</strain>
    </source>
</reference>
<proteinExistence type="predicted"/>
<evidence type="ECO:0000313" key="1">
    <source>
        <dbReference type="EMBL" id="KAJ9483386.1"/>
    </source>
</evidence>